<dbReference type="AlphaFoldDB" id="A0A9W7EWB5"/>
<sequence>MLIPSVSLAIDVSSLRIEGGASSTTPTNTDLANQLRSGSYGLSDGSASTRVNAIKEGIQASNAPAPTAPAPVVAPQEDLSIAQFAMKTSSTPPTVKPNILKTQSALTDFLVSPSGGSPLQVSFSYPTDWLQLDRATGGLQYVDQRNGDKLYVLRANLPADTTLATVNKSWFADVLFDSKGGIAKSGQV</sequence>
<evidence type="ECO:0000313" key="2">
    <source>
        <dbReference type="Proteomes" id="UP001162640"/>
    </source>
</evidence>
<organism evidence="1 2">
    <name type="scientific">Triparma laevis f. inornata</name>
    <dbReference type="NCBI Taxonomy" id="1714386"/>
    <lineage>
        <taxon>Eukaryota</taxon>
        <taxon>Sar</taxon>
        <taxon>Stramenopiles</taxon>
        <taxon>Ochrophyta</taxon>
        <taxon>Bolidophyceae</taxon>
        <taxon>Parmales</taxon>
        <taxon>Triparmaceae</taxon>
        <taxon>Triparma</taxon>
    </lineage>
</organism>
<dbReference type="EMBL" id="BLQM01000490">
    <property type="protein sequence ID" value="GMH92233.1"/>
    <property type="molecule type" value="Genomic_DNA"/>
</dbReference>
<evidence type="ECO:0000313" key="1">
    <source>
        <dbReference type="EMBL" id="GMH92233.1"/>
    </source>
</evidence>
<name>A0A9W7EWB5_9STRA</name>
<gene>
    <name evidence="1" type="ORF">TL16_g12286</name>
</gene>
<dbReference type="Proteomes" id="UP001162640">
    <property type="component" value="Unassembled WGS sequence"/>
</dbReference>
<protein>
    <submittedName>
        <fullName evidence="1">Uncharacterized protein</fullName>
    </submittedName>
</protein>
<proteinExistence type="predicted"/>
<reference evidence="2" key="1">
    <citation type="journal article" date="2023" name="Commun. Biol.">
        <title>Genome analysis of Parmales, the sister group of diatoms, reveals the evolutionary specialization of diatoms from phago-mixotrophs to photoautotrophs.</title>
        <authorList>
            <person name="Ban H."/>
            <person name="Sato S."/>
            <person name="Yoshikawa S."/>
            <person name="Yamada K."/>
            <person name="Nakamura Y."/>
            <person name="Ichinomiya M."/>
            <person name="Sato N."/>
            <person name="Blanc-Mathieu R."/>
            <person name="Endo H."/>
            <person name="Kuwata A."/>
            <person name="Ogata H."/>
        </authorList>
    </citation>
    <scope>NUCLEOTIDE SEQUENCE [LARGE SCALE GENOMIC DNA]</scope>
</reference>
<comment type="caution">
    <text evidence="1">The sequence shown here is derived from an EMBL/GenBank/DDBJ whole genome shotgun (WGS) entry which is preliminary data.</text>
</comment>
<accession>A0A9W7EWB5</accession>